<dbReference type="Gene3D" id="1.20.5.340">
    <property type="match status" value="1"/>
</dbReference>
<accession>A0A8J3AW52</accession>
<feature type="coiled-coil region" evidence="1">
    <location>
        <begin position="17"/>
        <end position="65"/>
    </location>
</feature>
<comment type="caution">
    <text evidence="2">The sequence shown here is derived from an EMBL/GenBank/DDBJ whole genome shotgun (WGS) entry which is preliminary data.</text>
</comment>
<evidence type="ECO:0008006" key="4">
    <source>
        <dbReference type="Google" id="ProtNLM"/>
    </source>
</evidence>
<dbReference type="AlphaFoldDB" id="A0A8J3AW52"/>
<dbReference type="EMBL" id="BMDP01000002">
    <property type="protein sequence ID" value="GGI54037.1"/>
    <property type="molecule type" value="Genomic_DNA"/>
</dbReference>
<name>A0A8J3AW52_9BURK</name>
<evidence type="ECO:0000256" key="1">
    <source>
        <dbReference type="SAM" id="Coils"/>
    </source>
</evidence>
<organism evidence="2 3">
    <name type="scientific">Oxalicibacterium solurbis</name>
    <dbReference type="NCBI Taxonomy" id="69280"/>
    <lineage>
        <taxon>Bacteria</taxon>
        <taxon>Pseudomonadati</taxon>
        <taxon>Pseudomonadota</taxon>
        <taxon>Betaproteobacteria</taxon>
        <taxon>Burkholderiales</taxon>
        <taxon>Oxalobacteraceae</taxon>
        <taxon>Oxalicibacterium</taxon>
    </lineage>
</organism>
<evidence type="ECO:0000313" key="3">
    <source>
        <dbReference type="Proteomes" id="UP000627205"/>
    </source>
</evidence>
<keyword evidence="3" id="KW-1185">Reference proteome</keyword>
<reference evidence="2" key="1">
    <citation type="journal article" date="2014" name="Int. J. Syst. Evol. Microbiol.">
        <title>Complete genome sequence of Corynebacterium casei LMG S-19264T (=DSM 44701T), isolated from a smear-ripened cheese.</title>
        <authorList>
            <consortium name="US DOE Joint Genome Institute (JGI-PGF)"/>
            <person name="Walter F."/>
            <person name="Albersmeier A."/>
            <person name="Kalinowski J."/>
            <person name="Ruckert C."/>
        </authorList>
    </citation>
    <scope>NUCLEOTIDE SEQUENCE</scope>
    <source>
        <strain evidence="2">CCM 7664</strain>
    </source>
</reference>
<sequence>MTALHRRIYSDEMISDFQELSEKISQLAAMTQALRSENAELRMRAVSLEAENTELAHRMQQAHDRVAALLEKIPAPAQDEEPA</sequence>
<proteinExistence type="predicted"/>
<gene>
    <name evidence="2" type="ORF">GCM10011430_12110</name>
</gene>
<dbReference type="Proteomes" id="UP000627205">
    <property type="component" value="Unassembled WGS sequence"/>
</dbReference>
<reference evidence="2" key="2">
    <citation type="submission" date="2020-09" db="EMBL/GenBank/DDBJ databases">
        <authorList>
            <person name="Sun Q."/>
            <person name="Sedlacek I."/>
        </authorList>
    </citation>
    <scope>NUCLEOTIDE SEQUENCE</scope>
    <source>
        <strain evidence="2">CCM 7664</strain>
    </source>
</reference>
<protein>
    <recommendedName>
        <fullName evidence="4">DUF904 domain-containing protein</fullName>
    </recommendedName>
</protein>
<keyword evidence="1" id="KW-0175">Coiled coil</keyword>
<evidence type="ECO:0000313" key="2">
    <source>
        <dbReference type="EMBL" id="GGI54037.1"/>
    </source>
</evidence>